<sequence>MPPPAPPASAQGLSDEHLHAEEKWLSEWIQAANSMDWSQWERFWDDDAFLQFCDTPKLEGRDAIARHWRDRFSYLDRFEHTRILRRSFDVTSELIYQTELLNYRIKGDPKARDIEVHALAVIHKKVGSDTVTGFEAYFDQQPIVEVVQVSAPGLTQDQIQAERIWLDRFMQDTDSLDWSRWGKWWADDAFIQFGNTPKIEGKESIQKYMEPQLGILELMYHEVTRISFDVPLGLIYQTTIITYKVKGDLQGRSIQVPGLAVIHKQVGENVLKGFEVYIDREPVAAVVKEVLEGRGAE</sequence>
<dbReference type="AlphaFoldDB" id="A0A8H2Y629"/>
<dbReference type="SUPFAM" id="SSF54427">
    <property type="entry name" value="NTF2-like"/>
    <property type="match status" value="2"/>
</dbReference>
<protein>
    <recommendedName>
        <fullName evidence="1">SnoaL-like domain-containing protein</fullName>
    </recommendedName>
</protein>
<dbReference type="Pfam" id="PF13474">
    <property type="entry name" value="SnoaL_3"/>
    <property type="match status" value="1"/>
</dbReference>
<proteinExistence type="predicted"/>
<organism evidence="2 3">
    <name type="scientific">Rhizoctonia solani</name>
    <dbReference type="NCBI Taxonomy" id="456999"/>
    <lineage>
        <taxon>Eukaryota</taxon>
        <taxon>Fungi</taxon>
        <taxon>Dikarya</taxon>
        <taxon>Basidiomycota</taxon>
        <taxon>Agaricomycotina</taxon>
        <taxon>Agaricomycetes</taxon>
        <taxon>Cantharellales</taxon>
        <taxon>Ceratobasidiaceae</taxon>
        <taxon>Rhizoctonia</taxon>
    </lineage>
</organism>
<evidence type="ECO:0000313" key="3">
    <source>
        <dbReference type="Proteomes" id="UP000663826"/>
    </source>
</evidence>
<accession>A0A8H2Y629</accession>
<name>A0A8H2Y629_9AGAM</name>
<dbReference type="Gene3D" id="3.10.450.50">
    <property type="match status" value="2"/>
</dbReference>
<gene>
    <name evidence="2" type="ORF">RDB_LOCUS69255</name>
</gene>
<comment type="caution">
    <text evidence="2">The sequence shown here is derived from an EMBL/GenBank/DDBJ whole genome shotgun (WGS) entry which is preliminary data.</text>
</comment>
<evidence type="ECO:0000313" key="2">
    <source>
        <dbReference type="EMBL" id="CAE6440385.1"/>
    </source>
</evidence>
<dbReference type="Proteomes" id="UP000663826">
    <property type="component" value="Unassembled WGS sequence"/>
</dbReference>
<feature type="domain" description="SnoaL-like" evidence="1">
    <location>
        <begin position="25"/>
        <end position="108"/>
    </location>
</feature>
<evidence type="ECO:0000259" key="1">
    <source>
        <dbReference type="Pfam" id="PF13474"/>
    </source>
</evidence>
<dbReference type="InterPro" id="IPR037401">
    <property type="entry name" value="SnoaL-like"/>
</dbReference>
<dbReference type="InterPro" id="IPR032710">
    <property type="entry name" value="NTF2-like_dom_sf"/>
</dbReference>
<reference evidence="2" key="1">
    <citation type="submission" date="2021-01" db="EMBL/GenBank/DDBJ databases">
        <authorList>
            <person name="Kaushik A."/>
        </authorList>
    </citation>
    <scope>NUCLEOTIDE SEQUENCE</scope>
    <source>
        <strain evidence="2">AG1-1B</strain>
    </source>
</reference>
<dbReference type="EMBL" id="CAJMWQ010001203">
    <property type="protein sequence ID" value="CAE6440385.1"/>
    <property type="molecule type" value="Genomic_DNA"/>
</dbReference>